<feature type="compositionally biased region" description="Basic and acidic residues" evidence="8">
    <location>
        <begin position="105"/>
        <end position="120"/>
    </location>
</feature>
<comment type="similarity">
    <text evidence="2">Belongs to the TCHP family.</text>
</comment>
<evidence type="ECO:0000256" key="4">
    <source>
        <dbReference type="ARBA" id="ARBA00022490"/>
    </source>
</evidence>
<keyword evidence="10" id="KW-0416">Keratin</keyword>
<dbReference type="AlphaFoldDB" id="A0A834DKI1"/>
<evidence type="ECO:0000259" key="9">
    <source>
        <dbReference type="Pfam" id="PF13868"/>
    </source>
</evidence>
<name>A0A834DKI1_9CHIR</name>
<dbReference type="GO" id="GO:0045095">
    <property type="term" value="C:keratin filament"/>
    <property type="evidence" value="ECO:0007669"/>
    <property type="project" value="TreeGrafter"/>
</dbReference>
<dbReference type="InterPro" id="IPR043597">
    <property type="entry name" value="TPH_dom"/>
</dbReference>
<keyword evidence="6" id="KW-0175">Coiled coil</keyword>
<comment type="caution">
    <text evidence="10">The sequence shown here is derived from an EMBL/GenBank/DDBJ whole genome shotgun (WGS) entry which is preliminary data.</text>
</comment>
<dbReference type="Pfam" id="PF13868">
    <property type="entry name" value="TPH"/>
    <property type="match status" value="1"/>
</dbReference>
<evidence type="ECO:0000256" key="1">
    <source>
        <dbReference type="ARBA" id="ARBA00004300"/>
    </source>
</evidence>
<dbReference type="GO" id="GO:0005813">
    <property type="term" value="C:centrosome"/>
    <property type="evidence" value="ECO:0007669"/>
    <property type="project" value="UniProtKB-SubCell"/>
</dbReference>
<accession>A0A834DKI1</accession>
<keyword evidence="4" id="KW-0963">Cytoplasm</keyword>
<evidence type="ECO:0000256" key="2">
    <source>
        <dbReference type="ARBA" id="ARBA00010777"/>
    </source>
</evidence>
<comment type="subcellular location">
    <subcellularLocation>
        <location evidence="1">Cytoplasm</location>
        <location evidence="1">Cytoskeleton</location>
        <location evidence="1">Microtubule organizing center</location>
        <location evidence="1">Centrosome</location>
    </subcellularLocation>
</comment>
<dbReference type="GO" id="GO:0006915">
    <property type="term" value="P:apoptotic process"/>
    <property type="evidence" value="ECO:0007669"/>
    <property type="project" value="TreeGrafter"/>
</dbReference>
<feature type="compositionally biased region" description="Basic and acidic residues" evidence="8">
    <location>
        <begin position="130"/>
        <end position="153"/>
    </location>
</feature>
<keyword evidence="5" id="KW-0970">Cilium biogenesis/degradation</keyword>
<dbReference type="GO" id="GO:0030030">
    <property type="term" value="P:cell projection organization"/>
    <property type="evidence" value="ECO:0007669"/>
    <property type="project" value="UniProtKB-KW"/>
</dbReference>
<feature type="region of interest" description="Disordered" evidence="8">
    <location>
        <begin position="130"/>
        <end position="186"/>
    </location>
</feature>
<evidence type="ECO:0000256" key="3">
    <source>
        <dbReference type="ARBA" id="ARBA00017328"/>
    </source>
</evidence>
<evidence type="ECO:0000256" key="8">
    <source>
        <dbReference type="SAM" id="MobiDB-lite"/>
    </source>
</evidence>
<feature type="domain" description="Trichohyalin-plectin-homology" evidence="9">
    <location>
        <begin position="10"/>
        <end position="196"/>
    </location>
</feature>
<dbReference type="EMBL" id="JABVXQ010000013">
    <property type="protein sequence ID" value="KAF6083224.1"/>
    <property type="molecule type" value="Genomic_DNA"/>
</dbReference>
<dbReference type="InterPro" id="IPR043596">
    <property type="entry name" value="CFAP53/TCHP"/>
</dbReference>
<evidence type="ECO:0000313" key="11">
    <source>
        <dbReference type="Proteomes" id="UP000664940"/>
    </source>
</evidence>
<organism evidence="10 11">
    <name type="scientific">Phyllostomus discolor</name>
    <name type="common">pale spear-nosed bat</name>
    <dbReference type="NCBI Taxonomy" id="89673"/>
    <lineage>
        <taxon>Eukaryota</taxon>
        <taxon>Metazoa</taxon>
        <taxon>Chordata</taxon>
        <taxon>Craniata</taxon>
        <taxon>Vertebrata</taxon>
        <taxon>Euteleostomi</taxon>
        <taxon>Mammalia</taxon>
        <taxon>Eutheria</taxon>
        <taxon>Laurasiatheria</taxon>
        <taxon>Chiroptera</taxon>
        <taxon>Yangochiroptera</taxon>
        <taxon>Phyllostomidae</taxon>
        <taxon>Phyllostominae</taxon>
        <taxon>Phyllostomus</taxon>
    </lineage>
</organism>
<evidence type="ECO:0000256" key="6">
    <source>
        <dbReference type="ARBA" id="ARBA00023054"/>
    </source>
</evidence>
<dbReference type="PANTHER" id="PTHR31183:SF2">
    <property type="entry name" value="TRICHOPLEIN KERATIN FILAMENT-BINDING PROTEIN"/>
    <property type="match status" value="1"/>
</dbReference>
<feature type="region of interest" description="Disordered" evidence="8">
    <location>
        <begin position="101"/>
        <end position="120"/>
    </location>
</feature>
<sequence>MASDRLCHWEADKRILQALMEKEEENQRAHLARREQALADVAWMKQVLEEQLQLEKEREAELQMLLREEAKEMWAKREAEWDRERSARDRLMTEVLTGRQQQIQEKIEQNRRAQEESLRHREQLIQNLEEARESARREKEESEELKSARKQELEAQVAERQLQAWEADQQEEEEEAAARQAEELSNALLQQEAEMMARQGFRPKPHGHPRIAWN</sequence>
<evidence type="ECO:0000256" key="5">
    <source>
        <dbReference type="ARBA" id="ARBA00022794"/>
    </source>
</evidence>
<evidence type="ECO:0000256" key="7">
    <source>
        <dbReference type="ARBA" id="ARBA00023212"/>
    </source>
</evidence>
<protein>
    <recommendedName>
        <fullName evidence="3">Trichoplein keratin filament-binding protein</fullName>
    </recommendedName>
</protein>
<keyword evidence="7" id="KW-0206">Cytoskeleton</keyword>
<proteinExistence type="inferred from homology"/>
<evidence type="ECO:0000313" key="10">
    <source>
        <dbReference type="EMBL" id="KAF6083224.1"/>
    </source>
</evidence>
<dbReference type="GO" id="GO:0005930">
    <property type="term" value="C:axoneme"/>
    <property type="evidence" value="ECO:0007669"/>
    <property type="project" value="UniProtKB-ARBA"/>
</dbReference>
<gene>
    <name evidence="10" type="ORF">HJG60_018673</name>
</gene>
<dbReference type="Proteomes" id="UP000664940">
    <property type="component" value="Unassembled WGS sequence"/>
</dbReference>
<reference evidence="10 11" key="1">
    <citation type="journal article" date="2020" name="Nature">
        <title>Six reference-quality genomes reveal evolution of bat adaptations.</title>
        <authorList>
            <person name="Jebb D."/>
            <person name="Huang Z."/>
            <person name="Pippel M."/>
            <person name="Hughes G.M."/>
            <person name="Lavrichenko K."/>
            <person name="Devanna P."/>
            <person name="Winkler S."/>
            <person name="Jermiin L.S."/>
            <person name="Skirmuntt E.C."/>
            <person name="Katzourakis A."/>
            <person name="Burkitt-Gray L."/>
            <person name="Ray D.A."/>
            <person name="Sullivan K.A.M."/>
            <person name="Roscito J.G."/>
            <person name="Kirilenko B.M."/>
            <person name="Davalos L.M."/>
            <person name="Corthals A.P."/>
            <person name="Power M.L."/>
            <person name="Jones G."/>
            <person name="Ransome R.D."/>
            <person name="Dechmann D.K.N."/>
            <person name="Locatelli A.G."/>
            <person name="Puechmaille S.J."/>
            <person name="Fedrigo O."/>
            <person name="Jarvis E.D."/>
            <person name="Hiller M."/>
            <person name="Vernes S.C."/>
            <person name="Myers E.W."/>
            <person name="Teeling E.C."/>
        </authorList>
    </citation>
    <scope>NUCLEOTIDE SEQUENCE [LARGE SCALE GENOMIC DNA]</scope>
    <source>
        <strain evidence="10">Bat1K_MPI-CBG_1</strain>
    </source>
</reference>
<dbReference type="PANTHER" id="PTHR31183">
    <property type="entry name" value="TRICHOPLEIN KERATIN FILAMENT-BINDING PROTEIN FAMILY MEMBER"/>
    <property type="match status" value="1"/>
</dbReference>